<keyword evidence="3" id="KW-0732">Signal</keyword>
<feature type="compositionally biased region" description="Polar residues" evidence="1">
    <location>
        <begin position="1191"/>
        <end position="1207"/>
    </location>
</feature>
<dbReference type="Proteomes" id="UP000192223">
    <property type="component" value="Unplaced"/>
</dbReference>
<dbReference type="GO" id="GO:0032991">
    <property type="term" value="C:protein-containing complex"/>
    <property type="evidence" value="ECO:0007669"/>
    <property type="project" value="UniProtKB-ARBA"/>
</dbReference>
<dbReference type="InterPro" id="IPR013642">
    <property type="entry name" value="CLCA_N"/>
</dbReference>
<organism evidence="5 6">
    <name type="scientific">Agrilus planipennis</name>
    <name type="common">Emerald ash borer</name>
    <name type="synonym">Agrilus marcopoli</name>
    <dbReference type="NCBI Taxonomy" id="224129"/>
    <lineage>
        <taxon>Eukaryota</taxon>
        <taxon>Metazoa</taxon>
        <taxon>Ecdysozoa</taxon>
        <taxon>Arthropoda</taxon>
        <taxon>Hexapoda</taxon>
        <taxon>Insecta</taxon>
        <taxon>Pterygota</taxon>
        <taxon>Neoptera</taxon>
        <taxon>Endopterygota</taxon>
        <taxon>Coleoptera</taxon>
        <taxon>Polyphaga</taxon>
        <taxon>Elateriformia</taxon>
        <taxon>Buprestoidea</taxon>
        <taxon>Buprestidae</taxon>
        <taxon>Agrilinae</taxon>
        <taxon>Agrilus</taxon>
    </lineage>
</organism>
<dbReference type="Gene3D" id="2.60.40.10">
    <property type="entry name" value="Immunoglobulins"/>
    <property type="match status" value="1"/>
</dbReference>
<dbReference type="STRING" id="224129.A0A1W4WUJ8"/>
<keyword evidence="2" id="KW-0472">Membrane</keyword>
<evidence type="ECO:0000256" key="3">
    <source>
        <dbReference type="SAM" id="SignalP"/>
    </source>
</evidence>
<dbReference type="AlphaFoldDB" id="A0A1W4WUJ8"/>
<dbReference type="OrthoDB" id="687730at2759"/>
<keyword evidence="5" id="KW-1185">Reference proteome</keyword>
<feature type="region of interest" description="Disordered" evidence="1">
    <location>
        <begin position="1191"/>
        <end position="1218"/>
    </location>
</feature>
<dbReference type="GeneID" id="108735960"/>
<evidence type="ECO:0000259" key="4">
    <source>
        <dbReference type="Pfam" id="PF08434"/>
    </source>
</evidence>
<protein>
    <submittedName>
        <fullName evidence="6">Calcium-activated chloride channel regulator 4 isoform X2</fullName>
    </submittedName>
</protein>
<evidence type="ECO:0000313" key="6">
    <source>
        <dbReference type="RefSeq" id="XP_018323715.1"/>
    </source>
</evidence>
<keyword evidence="2" id="KW-0812">Transmembrane</keyword>
<dbReference type="KEGG" id="apln:108735960"/>
<feature type="signal peptide" evidence="3">
    <location>
        <begin position="1"/>
        <end position="17"/>
    </location>
</feature>
<reference evidence="6" key="1">
    <citation type="submission" date="2025-08" db="UniProtKB">
        <authorList>
            <consortium name="RefSeq"/>
        </authorList>
    </citation>
    <scope>IDENTIFICATION</scope>
    <source>
        <tissue evidence="6">Entire body</tissue>
    </source>
</reference>
<evidence type="ECO:0000256" key="1">
    <source>
        <dbReference type="SAM" id="MobiDB-lite"/>
    </source>
</evidence>
<name>A0A1W4WUJ8_AGRPL</name>
<dbReference type="RefSeq" id="XP_018323715.1">
    <property type="nucleotide sequence ID" value="XM_018468213.1"/>
</dbReference>
<gene>
    <name evidence="6" type="primary">LOC108735960</name>
</gene>
<sequence length="1218" mass="135768">MNLKIFLIIFLTTSTNAMELINGAYDDFVLQISDSVPVKECQLVLENLKNTISSASHYLFTALDGRAFLRSATVVLPSSWPDSCAPKPVVSGSGETPDVTILPREPTRGRIWTQQSAGCGQPGDQIYFGYESLLGRDDSLGRTLVKEFAKYRYGVFEEQGYYNDPVYPTCFYDDQTRESRITGCSDYPIKNTGICENPSAKYNVTEMVEKDSRSSIMFAAEAPSVTMFCDEGNHDRYAPTKHNQICNRRNTYEVIMSHRDFAGSRIPASSDITNTTPKMSYVRQNITRYMVIIENTKDMLQRESWNYLRVAIRKWAWFDLPENTEVGVLLANETGATKLGKIVTLKNSGNRDVLSSNIPYTPGDSIQPACLHCALRIAVGVLNEANKYRSAARNVIILIAPGLDQTKELDMAIEDAKKLKIKIATVNYPYIFRSQPLDFLAIATDGAAFTVTEAKNNIETSLLTTYFQLTNVFYSITERFYSGNPSDLPMEIHRRKLSDDGRSSITGSFVLEENMSEPAKFMLYTHNAESPLIHGLTLISPSHQEFTVRSESMLGVKIITLVANISEPGTWTYTVERYSGNPQPHFIQVMATPKSRTVPVVRAKFWVHRNQPNGPLILFAEVKRGNFPVLSAKVEAVFTKDDRNTTMPYSGTLELLDRGNGDPDITKGDGIYSRYFSAAPGGPGTYTFEVTITDNGNTAYTWMYSSKIGEDKPCCGSVVPTSSVQTLSPFQRSLPPVTMVITSEDILKAGQIAVGRIGDLRVQVKPEDMKAHLSWTSPDMGGNKVARYEIKYAKSLKDIVDEYDTLATIWEHANPHSLAPGSETTVTVDMTKERHLLDQPLYFAVRAYPQLYSDSQATEPSNWVRLLVPSPPPPPTVPPTFPTSDHSSWPHNHISSVGIDPITPTMNKAMPFGLEIVLPVVIGILILAIIVALYCYFCIIKKRVRDNHKKSAKHSNGLKTDKLNSAVTIVPGTPSHSPQSNTSQAYTNIVDVPNPHTVGVPINDYTYEDDTKKRYSLVHQQEQQLIEELKQQHFNQQQHDQLISANNNYGGVSVISNNSLQRNGGHTLSPYNSWSASQLLHEHERRHSPLDNMIPEDQMMSAHQDMMMNGSQVDHMSIGGQTIDHSGHHISNPVPEHYIPGHAPPVPPLPAYSANGYPVNYNIYGVQQTPQMMAHPNNQPIYQTMQRNDAQGNYNTSLQGSLSSVNSGEKKRRNVTMV</sequence>
<evidence type="ECO:0000313" key="5">
    <source>
        <dbReference type="Proteomes" id="UP000192223"/>
    </source>
</evidence>
<dbReference type="Pfam" id="PF08434">
    <property type="entry name" value="CLCA"/>
    <property type="match status" value="1"/>
</dbReference>
<feature type="transmembrane region" description="Helical" evidence="2">
    <location>
        <begin position="916"/>
        <end position="940"/>
    </location>
</feature>
<dbReference type="InterPro" id="IPR036465">
    <property type="entry name" value="vWFA_dom_sf"/>
</dbReference>
<dbReference type="InterPro" id="IPR013783">
    <property type="entry name" value="Ig-like_fold"/>
</dbReference>
<accession>A0A1W4WUJ8</accession>
<evidence type="ECO:0000256" key="2">
    <source>
        <dbReference type="SAM" id="Phobius"/>
    </source>
</evidence>
<keyword evidence="2" id="KW-1133">Transmembrane helix</keyword>
<dbReference type="SUPFAM" id="SSF53300">
    <property type="entry name" value="vWA-like"/>
    <property type="match status" value="1"/>
</dbReference>
<proteinExistence type="predicted"/>
<feature type="domain" description="Calcium-activated chloride channel N-terminal" evidence="4">
    <location>
        <begin position="19"/>
        <end position="263"/>
    </location>
</feature>
<feature type="chain" id="PRO_5010712675" evidence="3">
    <location>
        <begin position="18"/>
        <end position="1218"/>
    </location>
</feature>